<proteinExistence type="predicted"/>
<gene>
    <name evidence="6" type="ORF">BAZ10_00295</name>
</gene>
<dbReference type="Proteomes" id="UP000190813">
    <property type="component" value="Unassembled WGS sequence"/>
</dbReference>
<dbReference type="EMBL" id="MAHX01000004">
    <property type="protein sequence ID" value="OPC69016.1"/>
    <property type="molecule type" value="Genomic_DNA"/>
</dbReference>
<evidence type="ECO:0000313" key="7">
    <source>
        <dbReference type="Proteomes" id="UP000190813"/>
    </source>
</evidence>
<keyword evidence="2" id="KW-0238">DNA-binding</keyword>
<name>A0A1T3MWW5_9FLAO</name>
<dbReference type="PANTHER" id="PTHR43280:SF34">
    <property type="entry name" value="ARAC-FAMILY TRANSCRIPTIONAL REGULATOR"/>
    <property type="match status" value="1"/>
</dbReference>
<evidence type="ECO:0000256" key="1">
    <source>
        <dbReference type="ARBA" id="ARBA00023015"/>
    </source>
</evidence>
<dbReference type="SMART" id="SM00342">
    <property type="entry name" value="HTH_ARAC"/>
    <property type="match status" value="1"/>
</dbReference>
<reference evidence="6 7" key="1">
    <citation type="submission" date="2016-06" db="EMBL/GenBank/DDBJ databases">
        <title>Revisiting the taxonomy of the Elizabethkingia Genus based on Whole-Genome Sequencing, Optical Mapping, and MALDI-TOF.</title>
        <authorList>
            <person name="Nicholson A.C."/>
        </authorList>
    </citation>
    <scope>NUCLEOTIDE SEQUENCE [LARGE SCALE GENOMIC DNA]</scope>
    <source>
        <strain evidence="6 7">G4070</strain>
    </source>
</reference>
<protein>
    <recommendedName>
        <fullName evidence="5">HTH araC/xylS-type domain-containing protein</fullName>
    </recommendedName>
</protein>
<dbReference type="AlphaFoldDB" id="A0A1T3MWW5"/>
<dbReference type="Gene3D" id="1.25.40.10">
    <property type="entry name" value="Tetratricopeptide repeat domain"/>
    <property type="match status" value="1"/>
</dbReference>
<dbReference type="InterPro" id="IPR018060">
    <property type="entry name" value="HTH_AraC"/>
</dbReference>
<dbReference type="PROSITE" id="PS01124">
    <property type="entry name" value="HTH_ARAC_FAMILY_2"/>
    <property type="match status" value="1"/>
</dbReference>
<dbReference type="InterPro" id="IPR011990">
    <property type="entry name" value="TPR-like_helical_dom_sf"/>
</dbReference>
<dbReference type="GO" id="GO:0043565">
    <property type="term" value="F:sequence-specific DNA binding"/>
    <property type="evidence" value="ECO:0007669"/>
    <property type="project" value="InterPro"/>
</dbReference>
<evidence type="ECO:0000256" key="2">
    <source>
        <dbReference type="ARBA" id="ARBA00023125"/>
    </source>
</evidence>
<comment type="caution">
    <text evidence="6">The sequence shown here is derived from an EMBL/GenBank/DDBJ whole genome shotgun (WGS) entry which is preliminary data.</text>
</comment>
<dbReference type="SUPFAM" id="SSF48452">
    <property type="entry name" value="TPR-like"/>
    <property type="match status" value="1"/>
</dbReference>
<keyword evidence="4" id="KW-0472">Membrane</keyword>
<dbReference type="GO" id="GO:0003700">
    <property type="term" value="F:DNA-binding transcription factor activity"/>
    <property type="evidence" value="ECO:0007669"/>
    <property type="project" value="InterPro"/>
</dbReference>
<keyword evidence="3" id="KW-0804">Transcription</keyword>
<dbReference type="RefSeq" id="WP_245803721.1">
    <property type="nucleotide sequence ID" value="NZ_CBCSBR010000066.1"/>
</dbReference>
<keyword evidence="1" id="KW-0805">Transcription regulation</keyword>
<evidence type="ECO:0000256" key="3">
    <source>
        <dbReference type="ARBA" id="ARBA00023163"/>
    </source>
</evidence>
<keyword evidence="4" id="KW-1133">Transmembrane helix</keyword>
<dbReference type="Pfam" id="PF12833">
    <property type="entry name" value="HTH_18"/>
    <property type="match status" value="1"/>
</dbReference>
<evidence type="ECO:0000259" key="5">
    <source>
        <dbReference type="PROSITE" id="PS01124"/>
    </source>
</evidence>
<evidence type="ECO:0000313" key="6">
    <source>
        <dbReference type="EMBL" id="OPC69016.1"/>
    </source>
</evidence>
<organism evidence="6 7">
    <name type="scientific">Elizabethkingia occulta</name>
    <dbReference type="NCBI Taxonomy" id="1867263"/>
    <lineage>
        <taxon>Bacteria</taxon>
        <taxon>Pseudomonadati</taxon>
        <taxon>Bacteroidota</taxon>
        <taxon>Flavobacteriia</taxon>
        <taxon>Flavobacteriales</taxon>
        <taxon>Weeksellaceae</taxon>
        <taxon>Elizabethkingia</taxon>
    </lineage>
</organism>
<keyword evidence="7" id="KW-1185">Reference proteome</keyword>
<feature type="domain" description="HTH araC/xylS-type" evidence="5">
    <location>
        <begin position="431"/>
        <end position="523"/>
    </location>
</feature>
<evidence type="ECO:0000256" key="4">
    <source>
        <dbReference type="SAM" id="Phobius"/>
    </source>
</evidence>
<dbReference type="SUPFAM" id="SSF46689">
    <property type="entry name" value="Homeodomain-like"/>
    <property type="match status" value="1"/>
</dbReference>
<sequence length="527" mass="61866">MRIILSFFLLLLYNTGKSQSINLSETEVANRFDEIALYTPNDKYLNEVKTLYQYSERKNYTLGILKGLVFMERYYSTVSNYKQCLDYAKKAEVLAEKLKDYKSLCLINVYRAQVLMRLGIFKDSKKSLDIAMDYGNKIENIIDRNIQLYHAYASLAGLCEWKKLNDSVNYYSKKGFDLIEATPTTFKSKLQKAQYIRVRLFAIQNMGVMYTYMPHPQFDKAESYYFKSLNMVENNPKESESVILYAYENVSRFYFVKKDYDKSIKYGEKTLEIEKRFKEPEYRLRTYEIIRNSYDSLGNTVQQNKYLKLYSHLSDSINKAKNNTIVLKLDEERLEAKQEISNLRKYWVWSGLIGLLLLLVAGGYWYRRSKLLKKNYNQLITKLEHNVTNDEAPLPMNAGQNSDSIKNTISPEKETELIKKLKAFETSGKFLRKGISLSYLAHSFSTNPRQLSLVINKNKNKTFNDYINELRIKYITDQLYNNPVYRGYKISYLAEECGYASHQVFINAFRKETGMTPSYFIAQLSKQ</sequence>
<dbReference type="PANTHER" id="PTHR43280">
    <property type="entry name" value="ARAC-FAMILY TRANSCRIPTIONAL REGULATOR"/>
    <property type="match status" value="1"/>
</dbReference>
<dbReference type="Gene3D" id="1.10.10.60">
    <property type="entry name" value="Homeodomain-like"/>
    <property type="match status" value="2"/>
</dbReference>
<dbReference type="InterPro" id="IPR009057">
    <property type="entry name" value="Homeodomain-like_sf"/>
</dbReference>
<accession>A0A1T3MWW5</accession>
<keyword evidence="4" id="KW-0812">Transmembrane</keyword>
<feature type="transmembrane region" description="Helical" evidence="4">
    <location>
        <begin position="346"/>
        <end position="366"/>
    </location>
</feature>